<dbReference type="GO" id="GO:0004132">
    <property type="term" value="F:dCMP deaminase activity"/>
    <property type="evidence" value="ECO:0007669"/>
    <property type="project" value="TreeGrafter"/>
</dbReference>
<feature type="domain" description="CMP/dCMP-type deaminase" evidence="2">
    <location>
        <begin position="334"/>
        <end position="515"/>
    </location>
</feature>
<evidence type="ECO:0000259" key="2">
    <source>
        <dbReference type="PROSITE" id="PS51747"/>
    </source>
</evidence>
<evidence type="ECO:0000313" key="4">
    <source>
        <dbReference type="Proteomes" id="UP000482578"/>
    </source>
</evidence>
<dbReference type="SUPFAM" id="SSF53927">
    <property type="entry name" value="Cytidine deaminase-like"/>
    <property type="match status" value="1"/>
</dbReference>
<reference evidence="3 4" key="1">
    <citation type="submission" date="2020-02" db="EMBL/GenBank/DDBJ databases">
        <authorList>
            <person name="Yang Z."/>
        </authorList>
    </citation>
    <scope>NUCLEOTIDE SEQUENCE [LARGE SCALE GENOMIC DNA]</scope>
    <source>
        <strain evidence="3 4">HX-7-9</strain>
    </source>
</reference>
<evidence type="ECO:0000256" key="1">
    <source>
        <dbReference type="ARBA" id="ARBA00022801"/>
    </source>
</evidence>
<organism evidence="3 4">
    <name type="scientific">Crenobacter caeni</name>
    <dbReference type="NCBI Taxonomy" id="2705474"/>
    <lineage>
        <taxon>Bacteria</taxon>
        <taxon>Pseudomonadati</taxon>
        <taxon>Pseudomonadota</taxon>
        <taxon>Betaproteobacteria</taxon>
        <taxon>Neisseriales</taxon>
        <taxon>Neisseriaceae</taxon>
        <taxon>Crenobacter</taxon>
    </lineage>
</organism>
<dbReference type="InterPro" id="IPR016193">
    <property type="entry name" value="Cytidine_deaminase-like"/>
</dbReference>
<dbReference type="InterPro" id="IPR002125">
    <property type="entry name" value="CMP_dCMP_dom"/>
</dbReference>
<comment type="caution">
    <text evidence="3">The sequence shown here is derived from an EMBL/GenBank/DDBJ whole genome shotgun (WGS) entry which is preliminary data.</text>
</comment>
<protein>
    <submittedName>
        <fullName evidence="3">Deoxycytidylate deaminase</fullName>
    </submittedName>
</protein>
<dbReference type="PANTHER" id="PTHR11086:SF18">
    <property type="entry name" value="DEOXYCYTIDYLATE DEAMINASE"/>
    <property type="match status" value="1"/>
</dbReference>
<dbReference type="InterPro" id="IPR027417">
    <property type="entry name" value="P-loop_NTPase"/>
</dbReference>
<keyword evidence="1" id="KW-0378">Hydrolase</keyword>
<keyword evidence="4" id="KW-1185">Reference proteome</keyword>
<dbReference type="InterPro" id="IPR015517">
    <property type="entry name" value="dCMP_deaminase-rel"/>
</dbReference>
<dbReference type="AlphaFoldDB" id="A0A6B2KWD7"/>
<name>A0A6B2KWD7_9NEIS</name>
<accession>A0A6B2KWD7</accession>
<sequence>MAIMDYVQSAISKLYGTDDDFIVIGLTGRTGSGCSTAAKILSSDSSDISLSLYDGVRPGSNSLRKQRVVHHFFSKNWKRFALLQARSLLTLSLSECESEKVKVFFDEQRIADKFEVVDRILNAIRNDALLRSRGELSSKQFYSENLVKHSEDIKVNIGDASFVRLYQTLGVNYRRSGSPIDSTIVDGQFFQLAELINEAVKHIRDEDKKTDDARTYIVIDAIRNPLEAIFFQEKYSSFYLVAVSCEDASRKSRLCKLGYSESDISAIDNQEYKSKDIDRDESYVLQDIEACLQRADIYLSNPELKDGVSKPDDLANQIVTFVSLMQRPGLVTPTNMERCMQIAHTAKLNSGCISRQVGAAITDENFSIRAIGWNDVPSGQVPCNLRSVIDLSGGRDSIAYSNYEKNDSSFVSMIASSVDEYRSIDEGGRWTPYCFKGFYNKITRKENQVHTRSLHAEENAFLQISKYGGVGIVGGKLFTTASPCELCAKKAYQMGVKQIIYIDPYPGIAMNHILDCGTNKPEMILFSGAIGSAFHRLYTPKVPYKDEIRALLRV</sequence>
<dbReference type="GO" id="GO:0005737">
    <property type="term" value="C:cytoplasm"/>
    <property type="evidence" value="ECO:0007669"/>
    <property type="project" value="TreeGrafter"/>
</dbReference>
<dbReference type="PROSITE" id="PS51747">
    <property type="entry name" value="CYT_DCMP_DEAMINASES_2"/>
    <property type="match status" value="1"/>
</dbReference>
<evidence type="ECO:0000313" key="3">
    <source>
        <dbReference type="EMBL" id="NDV14373.1"/>
    </source>
</evidence>
<dbReference type="Pfam" id="PF00383">
    <property type="entry name" value="dCMP_cyt_deam_1"/>
    <property type="match status" value="1"/>
</dbReference>
<dbReference type="Gene3D" id="3.40.50.300">
    <property type="entry name" value="P-loop containing nucleotide triphosphate hydrolases"/>
    <property type="match status" value="1"/>
</dbReference>
<gene>
    <name evidence="3" type="ORF">GZH52_16570</name>
</gene>
<dbReference type="EMBL" id="JAAGAA010000026">
    <property type="protein sequence ID" value="NDV14373.1"/>
    <property type="molecule type" value="Genomic_DNA"/>
</dbReference>
<dbReference type="Proteomes" id="UP000482578">
    <property type="component" value="Unassembled WGS sequence"/>
</dbReference>
<proteinExistence type="predicted"/>
<dbReference type="Gene3D" id="3.40.140.10">
    <property type="entry name" value="Cytidine Deaminase, domain 2"/>
    <property type="match status" value="1"/>
</dbReference>
<dbReference type="PANTHER" id="PTHR11086">
    <property type="entry name" value="DEOXYCYTIDYLATE DEAMINASE-RELATED"/>
    <property type="match status" value="1"/>
</dbReference>